<dbReference type="GO" id="GO:0009279">
    <property type="term" value="C:cell outer membrane"/>
    <property type="evidence" value="ECO:0007669"/>
    <property type="project" value="UniProtKB-SubCell"/>
</dbReference>
<dbReference type="SUPFAM" id="SSF56935">
    <property type="entry name" value="Porins"/>
    <property type="match status" value="1"/>
</dbReference>
<keyword evidence="3 14" id="KW-0813">Transport</keyword>
<evidence type="ECO:0000256" key="9">
    <source>
        <dbReference type="ARBA" id="ARBA00023065"/>
    </source>
</evidence>
<feature type="domain" description="TonB-dependent receptor-like beta-barrel" evidence="18">
    <location>
        <begin position="284"/>
        <end position="716"/>
    </location>
</feature>
<evidence type="ECO:0000256" key="13">
    <source>
        <dbReference type="ARBA" id="ARBA00023237"/>
    </source>
</evidence>
<dbReference type="CDD" id="cd01347">
    <property type="entry name" value="ligand_gated_channel"/>
    <property type="match status" value="1"/>
</dbReference>
<keyword evidence="10 15" id="KW-0798">TonB box</keyword>
<keyword evidence="12 20" id="KW-0675">Receptor</keyword>
<keyword evidence="8" id="KW-0408">Iron</keyword>
<dbReference type="NCBIfam" id="TIGR01783">
    <property type="entry name" value="TonB-siderophor"/>
    <property type="match status" value="1"/>
</dbReference>
<feature type="chain" id="PRO_5021796778" evidence="17">
    <location>
        <begin position="25"/>
        <end position="747"/>
    </location>
</feature>
<keyword evidence="13 14" id="KW-0998">Cell outer membrane</keyword>
<dbReference type="InterPro" id="IPR012910">
    <property type="entry name" value="Plug_dom"/>
</dbReference>
<evidence type="ECO:0000256" key="11">
    <source>
        <dbReference type="ARBA" id="ARBA00023136"/>
    </source>
</evidence>
<keyword evidence="11 14" id="KW-0472">Membrane</keyword>
<dbReference type="GO" id="GO:0015344">
    <property type="term" value="F:siderophore uptake transmembrane transporter activity"/>
    <property type="evidence" value="ECO:0007669"/>
    <property type="project" value="TreeGrafter"/>
</dbReference>
<evidence type="ECO:0000256" key="15">
    <source>
        <dbReference type="RuleBase" id="RU003357"/>
    </source>
</evidence>
<dbReference type="GO" id="GO:0038023">
    <property type="term" value="F:signaling receptor activity"/>
    <property type="evidence" value="ECO:0007669"/>
    <property type="project" value="InterPro"/>
</dbReference>
<feature type="signal peptide" evidence="17">
    <location>
        <begin position="1"/>
        <end position="24"/>
    </location>
</feature>
<evidence type="ECO:0000256" key="16">
    <source>
        <dbReference type="SAM" id="MobiDB-lite"/>
    </source>
</evidence>
<dbReference type="GO" id="GO:0015891">
    <property type="term" value="P:siderophore transport"/>
    <property type="evidence" value="ECO:0007669"/>
    <property type="project" value="InterPro"/>
</dbReference>
<keyword evidence="7 17" id="KW-0732">Signal</keyword>
<dbReference type="InterPro" id="IPR036942">
    <property type="entry name" value="Beta-barrel_TonB_sf"/>
</dbReference>
<dbReference type="Pfam" id="PF07715">
    <property type="entry name" value="Plug"/>
    <property type="match status" value="1"/>
</dbReference>
<organism evidence="20 21">
    <name type="scientific">Methylosinus sporium</name>
    <dbReference type="NCBI Taxonomy" id="428"/>
    <lineage>
        <taxon>Bacteria</taxon>
        <taxon>Pseudomonadati</taxon>
        <taxon>Pseudomonadota</taxon>
        <taxon>Alphaproteobacteria</taxon>
        <taxon>Hyphomicrobiales</taxon>
        <taxon>Methylocystaceae</taxon>
        <taxon>Methylosinus</taxon>
    </lineage>
</organism>
<evidence type="ECO:0000313" key="21">
    <source>
        <dbReference type="Proteomes" id="UP000316781"/>
    </source>
</evidence>
<evidence type="ECO:0000259" key="19">
    <source>
        <dbReference type="Pfam" id="PF07715"/>
    </source>
</evidence>
<evidence type="ECO:0000256" key="5">
    <source>
        <dbReference type="ARBA" id="ARBA00022496"/>
    </source>
</evidence>
<comment type="caution">
    <text evidence="20">The sequence shown here is derived from an EMBL/GenBank/DDBJ whole genome shotgun (WGS) entry which is preliminary data.</text>
</comment>
<keyword evidence="6 14" id="KW-0812">Transmembrane</keyword>
<dbReference type="AlphaFoldDB" id="A0A549SN27"/>
<name>A0A549SN27_METSR</name>
<comment type="subcellular location">
    <subcellularLocation>
        <location evidence="1 14">Cell outer membrane</location>
        <topology evidence="1 14">Multi-pass membrane protein</topology>
    </subcellularLocation>
</comment>
<comment type="similarity">
    <text evidence="2 14 15">Belongs to the TonB-dependent receptor family.</text>
</comment>
<dbReference type="Proteomes" id="UP000316781">
    <property type="component" value="Unassembled WGS sequence"/>
</dbReference>
<dbReference type="RefSeq" id="WP_142863661.1">
    <property type="nucleotide sequence ID" value="NZ_VJMF01000061.1"/>
</dbReference>
<evidence type="ECO:0000256" key="1">
    <source>
        <dbReference type="ARBA" id="ARBA00004571"/>
    </source>
</evidence>
<keyword evidence="4 14" id="KW-1134">Transmembrane beta strand</keyword>
<feature type="region of interest" description="Disordered" evidence="16">
    <location>
        <begin position="39"/>
        <end position="60"/>
    </location>
</feature>
<keyword evidence="9" id="KW-0406">Ion transport</keyword>
<evidence type="ECO:0000256" key="3">
    <source>
        <dbReference type="ARBA" id="ARBA00022448"/>
    </source>
</evidence>
<evidence type="ECO:0000256" key="8">
    <source>
        <dbReference type="ARBA" id="ARBA00023004"/>
    </source>
</evidence>
<accession>A0A549SN27</accession>
<evidence type="ECO:0000256" key="14">
    <source>
        <dbReference type="PROSITE-ProRule" id="PRU01360"/>
    </source>
</evidence>
<dbReference type="Gene3D" id="2.40.170.20">
    <property type="entry name" value="TonB-dependent receptor, beta-barrel domain"/>
    <property type="match status" value="1"/>
</dbReference>
<evidence type="ECO:0000256" key="6">
    <source>
        <dbReference type="ARBA" id="ARBA00022692"/>
    </source>
</evidence>
<evidence type="ECO:0000256" key="7">
    <source>
        <dbReference type="ARBA" id="ARBA00022729"/>
    </source>
</evidence>
<evidence type="ECO:0000256" key="10">
    <source>
        <dbReference type="ARBA" id="ARBA00023077"/>
    </source>
</evidence>
<keyword evidence="5" id="KW-0410">Iron transport</keyword>
<dbReference type="Gene3D" id="2.170.130.10">
    <property type="entry name" value="TonB-dependent receptor, plug domain"/>
    <property type="match status" value="1"/>
</dbReference>
<dbReference type="PROSITE" id="PS52016">
    <property type="entry name" value="TONB_DEPENDENT_REC_3"/>
    <property type="match status" value="1"/>
</dbReference>
<evidence type="ECO:0000256" key="4">
    <source>
        <dbReference type="ARBA" id="ARBA00022452"/>
    </source>
</evidence>
<dbReference type="PANTHER" id="PTHR32552:SF68">
    <property type="entry name" value="FERRICHROME OUTER MEMBRANE TRANSPORTER_PHAGE RECEPTOR"/>
    <property type="match status" value="1"/>
</dbReference>
<reference evidence="20 21" key="1">
    <citation type="submission" date="2019-07" db="EMBL/GenBank/DDBJ databases">
        <title>Ln-dependent methylotrophs.</title>
        <authorList>
            <person name="Tani A."/>
        </authorList>
    </citation>
    <scope>NUCLEOTIDE SEQUENCE [LARGE SCALE GENOMIC DNA]</scope>
    <source>
        <strain evidence="20 21">SM89A</strain>
    </source>
</reference>
<proteinExistence type="inferred from homology"/>
<dbReference type="EMBL" id="VJMF01000061">
    <property type="protein sequence ID" value="TRL31028.1"/>
    <property type="molecule type" value="Genomic_DNA"/>
</dbReference>
<gene>
    <name evidence="20" type="ORF">FM996_14855</name>
</gene>
<sequence>MIDSTHLRGVSALTLVLPSVAALAQEALPTIDIAGEAEPSSIHDARRPAEKETGYVRSSTFSATKTDAPLLDTPVAVQIVPHEVIVDKQALNTMEAVKNVSGVQSSPGTYYDSYLIRGFKMSSTWRNGLQLEKLIGGEEIAFTDRVEIVKGPASVLYGRLEPGGFVNVVTKRPQEEFRAEAETRFGSWGLSRTTVDITGPANDEKTLLYRAMGAYDHSDSFTDFEHRDNGAVALFLTFRPSQNFEFNSQVEHYQKKQGQPDGLGKIPVNSLFDGNGRPMVIPGFNDRPLNLSRRFSIGDPALWSDFPYVVHRTVVGYDWTFKFDDKWKITNRFHYVDNDENQTGFFAYGGFDGANVARNFSNYMYKRRIVATNLDLTGEVLTGPIKHKPLIGVDWYSYQDDSFGVDASGTQPLPLNVYSPAYGNLTGYLHYLADSGRGNALFRSRERDFGVYAQDQISFWDDRIHILLGGRWDKSEVNYSRDYGEADAPCFPACTAYPLDHRPDRPKLSPRVGVLFKLADDTSIFGSYVRSFGANNGVSSDGTIYPPEEALQWEAGIKKLWLDGKVTTSVTLFDITKKNVLEPDPANPNFSRAAGTVASRGIEVDLAGNLTENLSVIASYTFDSAKIVDDLGNGDAGKRFNSVAPHVGNIWAKWDTAPGAQEGWEFGGGVYATDDRWGNDANSWKLPGYVKLDAMGAYRAMVEGHKVKFQLNIKNLTDRRYFEYSDRVQSAYYAAPRTFVGSVNFQW</sequence>
<protein>
    <submittedName>
        <fullName evidence="20">TonB-dependent siderophore receptor</fullName>
    </submittedName>
</protein>
<evidence type="ECO:0000259" key="18">
    <source>
        <dbReference type="Pfam" id="PF00593"/>
    </source>
</evidence>
<feature type="domain" description="TonB-dependent receptor plug" evidence="19">
    <location>
        <begin position="70"/>
        <end position="164"/>
    </location>
</feature>
<feature type="compositionally biased region" description="Basic and acidic residues" evidence="16">
    <location>
        <begin position="41"/>
        <end position="54"/>
    </location>
</feature>
<evidence type="ECO:0000313" key="20">
    <source>
        <dbReference type="EMBL" id="TRL31028.1"/>
    </source>
</evidence>
<dbReference type="InterPro" id="IPR010105">
    <property type="entry name" value="TonB_sidphr_rcpt"/>
</dbReference>
<dbReference type="Pfam" id="PF00593">
    <property type="entry name" value="TonB_dep_Rec_b-barrel"/>
    <property type="match status" value="1"/>
</dbReference>
<evidence type="ECO:0000256" key="17">
    <source>
        <dbReference type="SAM" id="SignalP"/>
    </source>
</evidence>
<dbReference type="InterPro" id="IPR037066">
    <property type="entry name" value="Plug_dom_sf"/>
</dbReference>
<evidence type="ECO:0000256" key="12">
    <source>
        <dbReference type="ARBA" id="ARBA00023170"/>
    </source>
</evidence>
<dbReference type="InterPro" id="IPR039426">
    <property type="entry name" value="TonB-dep_rcpt-like"/>
</dbReference>
<dbReference type="PANTHER" id="PTHR32552">
    <property type="entry name" value="FERRICHROME IRON RECEPTOR-RELATED"/>
    <property type="match status" value="1"/>
</dbReference>
<evidence type="ECO:0000256" key="2">
    <source>
        <dbReference type="ARBA" id="ARBA00009810"/>
    </source>
</evidence>
<dbReference type="InterPro" id="IPR000531">
    <property type="entry name" value="Beta-barrel_TonB"/>
</dbReference>